<proteinExistence type="inferred from homology"/>
<dbReference type="InParanoid" id="A0A2S8SRF8"/>
<dbReference type="InterPro" id="IPR003761">
    <property type="entry name" value="Exonuc_VII_S"/>
</dbReference>
<keyword evidence="4 6" id="KW-0378">Hydrolase</keyword>
<dbReference type="SUPFAM" id="SSF116842">
    <property type="entry name" value="XseB-like"/>
    <property type="match status" value="1"/>
</dbReference>
<dbReference type="GO" id="GO:0005829">
    <property type="term" value="C:cytosol"/>
    <property type="evidence" value="ECO:0007669"/>
    <property type="project" value="TreeGrafter"/>
</dbReference>
<dbReference type="PANTHER" id="PTHR34137">
    <property type="entry name" value="EXODEOXYRIBONUCLEASE 7 SMALL SUBUNIT"/>
    <property type="match status" value="1"/>
</dbReference>
<keyword evidence="5 6" id="KW-0269">Exonuclease</keyword>
<keyword evidence="8" id="KW-1185">Reference proteome</keyword>
<sequence length="93" mass="10272">MGVFLLSVNKNTSESADDDLSFEEALRELEETVAALENGGVPLEKSLDLLKRGLALSDRCEQVLGEAELTIEQLMINEEGELVSQKMEEEDES</sequence>
<evidence type="ECO:0000313" key="7">
    <source>
        <dbReference type="EMBL" id="PQV63380.1"/>
    </source>
</evidence>
<comment type="caution">
    <text evidence="7">The sequence shown here is derived from an EMBL/GenBank/DDBJ whole genome shotgun (WGS) entry which is preliminary data.</text>
</comment>
<dbReference type="FunCoup" id="A0A2S8SRF8">
    <property type="interactions" value="204"/>
</dbReference>
<dbReference type="NCBIfam" id="TIGR01280">
    <property type="entry name" value="xseB"/>
    <property type="match status" value="1"/>
</dbReference>
<evidence type="ECO:0000256" key="4">
    <source>
        <dbReference type="ARBA" id="ARBA00022801"/>
    </source>
</evidence>
<comment type="subunit">
    <text evidence="6">Heterooligomer composed of large and small subunits.</text>
</comment>
<keyword evidence="3 6" id="KW-0540">Nuclease</keyword>
<comment type="function">
    <text evidence="6">Bidirectionally degrades single-stranded DNA into large acid-insoluble oligonucleotides, which are then degraded further into small acid-soluble oligonucleotides.</text>
</comment>
<dbReference type="OrthoDB" id="9798666at2"/>
<keyword evidence="2 6" id="KW-0963">Cytoplasm</keyword>
<dbReference type="AlphaFoldDB" id="A0A2S8SRF8"/>
<dbReference type="GO" id="GO:0009318">
    <property type="term" value="C:exodeoxyribonuclease VII complex"/>
    <property type="evidence" value="ECO:0007669"/>
    <property type="project" value="UniProtKB-UniRule"/>
</dbReference>
<dbReference type="HAMAP" id="MF_00337">
    <property type="entry name" value="Exonuc_7_S"/>
    <property type="match status" value="1"/>
</dbReference>
<dbReference type="Pfam" id="PF02609">
    <property type="entry name" value="Exonuc_VII_S"/>
    <property type="match status" value="1"/>
</dbReference>
<evidence type="ECO:0000256" key="1">
    <source>
        <dbReference type="ARBA" id="ARBA00009998"/>
    </source>
</evidence>
<dbReference type="PANTHER" id="PTHR34137:SF1">
    <property type="entry name" value="EXODEOXYRIBONUCLEASE 7 SMALL SUBUNIT"/>
    <property type="match status" value="1"/>
</dbReference>
<evidence type="ECO:0000313" key="8">
    <source>
        <dbReference type="Proteomes" id="UP000237684"/>
    </source>
</evidence>
<protein>
    <recommendedName>
        <fullName evidence="6">Exodeoxyribonuclease 7 small subunit</fullName>
        <ecNumber evidence="6">3.1.11.6</ecNumber>
    </recommendedName>
    <alternativeName>
        <fullName evidence="6">Exodeoxyribonuclease VII small subunit</fullName>
        <shortName evidence="6">Exonuclease VII small subunit</shortName>
    </alternativeName>
</protein>
<comment type="catalytic activity">
    <reaction evidence="6">
        <text>Exonucleolytic cleavage in either 5'- to 3'- or 3'- to 5'-direction to yield nucleoside 5'-phosphates.</text>
        <dbReference type="EC" id="3.1.11.6"/>
    </reaction>
</comment>
<dbReference type="PIRSF" id="PIRSF006488">
    <property type="entry name" value="Exonuc_VII_S"/>
    <property type="match status" value="1"/>
</dbReference>
<name>A0A2S8SRF8_9BACT</name>
<dbReference type="GO" id="GO:0006308">
    <property type="term" value="P:DNA catabolic process"/>
    <property type="evidence" value="ECO:0007669"/>
    <property type="project" value="UniProtKB-UniRule"/>
</dbReference>
<evidence type="ECO:0000256" key="6">
    <source>
        <dbReference type="HAMAP-Rule" id="MF_00337"/>
    </source>
</evidence>
<comment type="similarity">
    <text evidence="1 6">Belongs to the XseB family.</text>
</comment>
<dbReference type="Gene3D" id="1.10.287.1040">
    <property type="entry name" value="Exonuclease VII, small subunit"/>
    <property type="match status" value="1"/>
</dbReference>
<comment type="subcellular location">
    <subcellularLocation>
        <location evidence="6">Cytoplasm</location>
    </subcellularLocation>
</comment>
<reference evidence="7 8" key="1">
    <citation type="journal article" date="2018" name="Syst. Appl. Microbiol.">
        <title>Abditibacterium utsteinense sp. nov., the first cultivated member of candidate phylum FBP, isolated from ice-free Antarctic soil samples.</title>
        <authorList>
            <person name="Tahon G."/>
            <person name="Tytgat B."/>
            <person name="Lebbe L."/>
            <person name="Carlier A."/>
            <person name="Willems A."/>
        </authorList>
    </citation>
    <scope>NUCLEOTIDE SEQUENCE [LARGE SCALE GENOMIC DNA]</scope>
    <source>
        <strain evidence="7 8">LMG 29911</strain>
    </source>
</reference>
<gene>
    <name evidence="6" type="primary">xseB</name>
    <name evidence="7" type="ORF">B1R32_11235</name>
</gene>
<dbReference type="Proteomes" id="UP000237684">
    <property type="component" value="Unassembled WGS sequence"/>
</dbReference>
<dbReference type="GO" id="GO:0008855">
    <property type="term" value="F:exodeoxyribonuclease VII activity"/>
    <property type="evidence" value="ECO:0007669"/>
    <property type="project" value="UniProtKB-UniRule"/>
</dbReference>
<dbReference type="EC" id="3.1.11.6" evidence="6"/>
<dbReference type="EMBL" id="NIGF01000012">
    <property type="protein sequence ID" value="PQV63380.1"/>
    <property type="molecule type" value="Genomic_DNA"/>
</dbReference>
<accession>A0A2S8SRF8</accession>
<evidence type="ECO:0000256" key="2">
    <source>
        <dbReference type="ARBA" id="ARBA00022490"/>
    </source>
</evidence>
<organism evidence="7 8">
    <name type="scientific">Abditibacterium utsteinense</name>
    <dbReference type="NCBI Taxonomy" id="1960156"/>
    <lineage>
        <taxon>Bacteria</taxon>
        <taxon>Pseudomonadati</taxon>
        <taxon>Abditibacteriota</taxon>
        <taxon>Abditibacteriia</taxon>
        <taxon>Abditibacteriales</taxon>
        <taxon>Abditibacteriaceae</taxon>
        <taxon>Abditibacterium</taxon>
    </lineage>
</organism>
<dbReference type="InterPro" id="IPR037004">
    <property type="entry name" value="Exonuc_VII_ssu_sf"/>
</dbReference>
<evidence type="ECO:0000256" key="5">
    <source>
        <dbReference type="ARBA" id="ARBA00022839"/>
    </source>
</evidence>
<evidence type="ECO:0000256" key="3">
    <source>
        <dbReference type="ARBA" id="ARBA00022722"/>
    </source>
</evidence>